<keyword evidence="2" id="KW-1185">Reference proteome</keyword>
<dbReference type="Proteomes" id="UP000724874">
    <property type="component" value="Unassembled WGS sequence"/>
</dbReference>
<evidence type="ECO:0000313" key="2">
    <source>
        <dbReference type="Proteomes" id="UP000724874"/>
    </source>
</evidence>
<sequence length="55" mass="6464">MVFQHISANIKKWALWLLQHEYIPEDVAYILGVSPQSLLTTCLHFLIRLKDVNKQ</sequence>
<name>A0A9P5NNQ0_GYMJU</name>
<comment type="caution">
    <text evidence="1">The sequence shown here is derived from an EMBL/GenBank/DDBJ whole genome shotgun (WGS) entry which is preliminary data.</text>
</comment>
<reference evidence="1" key="1">
    <citation type="submission" date="2020-11" db="EMBL/GenBank/DDBJ databases">
        <authorList>
            <consortium name="DOE Joint Genome Institute"/>
            <person name="Ahrendt S."/>
            <person name="Riley R."/>
            <person name="Andreopoulos W."/>
            <person name="LaButti K."/>
            <person name="Pangilinan J."/>
            <person name="Ruiz-duenas F.J."/>
            <person name="Barrasa J.M."/>
            <person name="Sanchez-Garcia M."/>
            <person name="Camarero S."/>
            <person name="Miyauchi S."/>
            <person name="Serrano A."/>
            <person name="Linde D."/>
            <person name="Babiker R."/>
            <person name="Drula E."/>
            <person name="Ayuso-Fernandez I."/>
            <person name="Pacheco R."/>
            <person name="Padilla G."/>
            <person name="Ferreira P."/>
            <person name="Barriuso J."/>
            <person name="Kellner H."/>
            <person name="Castanera R."/>
            <person name="Alfaro M."/>
            <person name="Ramirez L."/>
            <person name="Pisabarro A.G."/>
            <person name="Kuo A."/>
            <person name="Tritt A."/>
            <person name="Lipzen A."/>
            <person name="He G."/>
            <person name="Yan M."/>
            <person name="Ng V."/>
            <person name="Cullen D."/>
            <person name="Martin F."/>
            <person name="Rosso M.-N."/>
            <person name="Henrissat B."/>
            <person name="Hibbett D."/>
            <person name="Martinez A.T."/>
            <person name="Grigoriev I.V."/>
        </authorList>
    </citation>
    <scope>NUCLEOTIDE SEQUENCE</scope>
    <source>
        <strain evidence="1">AH 44721</strain>
    </source>
</reference>
<proteinExistence type="predicted"/>
<gene>
    <name evidence="1" type="ORF">CPB84DRAFT_1777417</name>
</gene>
<dbReference type="OrthoDB" id="3255572at2759"/>
<dbReference type="EMBL" id="JADNYJ010000041">
    <property type="protein sequence ID" value="KAF8901484.1"/>
    <property type="molecule type" value="Genomic_DNA"/>
</dbReference>
<evidence type="ECO:0000313" key="1">
    <source>
        <dbReference type="EMBL" id="KAF8901484.1"/>
    </source>
</evidence>
<accession>A0A9P5NNQ0</accession>
<dbReference type="AlphaFoldDB" id="A0A9P5NNQ0"/>
<organism evidence="1 2">
    <name type="scientific">Gymnopilus junonius</name>
    <name type="common">Spectacular rustgill mushroom</name>
    <name type="synonym">Gymnopilus spectabilis subsp. junonius</name>
    <dbReference type="NCBI Taxonomy" id="109634"/>
    <lineage>
        <taxon>Eukaryota</taxon>
        <taxon>Fungi</taxon>
        <taxon>Dikarya</taxon>
        <taxon>Basidiomycota</taxon>
        <taxon>Agaricomycotina</taxon>
        <taxon>Agaricomycetes</taxon>
        <taxon>Agaricomycetidae</taxon>
        <taxon>Agaricales</taxon>
        <taxon>Agaricineae</taxon>
        <taxon>Hymenogastraceae</taxon>
        <taxon>Gymnopilus</taxon>
    </lineage>
</organism>
<protein>
    <submittedName>
        <fullName evidence="1">Uncharacterized protein</fullName>
    </submittedName>
</protein>
<feature type="non-terminal residue" evidence="1">
    <location>
        <position position="55"/>
    </location>
</feature>